<evidence type="ECO:0000259" key="1">
    <source>
        <dbReference type="Pfam" id="PF13472"/>
    </source>
</evidence>
<dbReference type="SUPFAM" id="SSF52266">
    <property type="entry name" value="SGNH hydrolase"/>
    <property type="match status" value="1"/>
</dbReference>
<dbReference type="RefSeq" id="WP_086950798.1">
    <property type="nucleotide sequence ID" value="NZ_FWFD01000007.1"/>
</dbReference>
<proteinExistence type="predicted"/>
<dbReference type="InterPro" id="IPR036514">
    <property type="entry name" value="SGNH_hydro_sf"/>
</dbReference>
<dbReference type="EMBL" id="FWFD01000007">
    <property type="protein sequence ID" value="SLM85161.1"/>
    <property type="molecule type" value="Genomic_DNA"/>
</dbReference>
<keyword evidence="2" id="KW-0378">Hydrolase</keyword>
<dbReference type="AlphaFoldDB" id="A0A1X6WLE4"/>
<feature type="domain" description="SGNH hydrolase-type esterase" evidence="1">
    <location>
        <begin position="6"/>
        <end position="171"/>
    </location>
</feature>
<evidence type="ECO:0000313" key="2">
    <source>
        <dbReference type="EMBL" id="SLM85161.1"/>
    </source>
</evidence>
<organism evidence="2 3">
    <name type="scientific">Vagococcus fluvialis bH819</name>
    <dbReference type="NCBI Taxonomy" id="1255619"/>
    <lineage>
        <taxon>Bacteria</taxon>
        <taxon>Bacillati</taxon>
        <taxon>Bacillota</taxon>
        <taxon>Bacilli</taxon>
        <taxon>Lactobacillales</taxon>
        <taxon>Enterococcaceae</taxon>
        <taxon>Vagococcus</taxon>
    </lineage>
</organism>
<keyword evidence="3" id="KW-1185">Reference proteome</keyword>
<dbReference type="InterPro" id="IPR045136">
    <property type="entry name" value="Iah1-like"/>
</dbReference>
<dbReference type="GO" id="GO:0004064">
    <property type="term" value="F:arylesterase activity"/>
    <property type="evidence" value="ECO:0007669"/>
    <property type="project" value="UniProtKB-EC"/>
</dbReference>
<evidence type="ECO:0000313" key="3">
    <source>
        <dbReference type="Proteomes" id="UP000195918"/>
    </source>
</evidence>
<sequence length="190" mass="21411">MKKIILLGDSITAGYEDGVTDFRLNERIEADFKGYDVINAGIPGDTTRGALIRLEDHVLKYSPEVVVVFFGANDVSNVIGVSIEEYIANLILIIERIGSEKIILLGAPFCNQTMYQSERALDQLELYNRAAKELAANYKIPFIELLYTMQEGTADFLQKDGLHFSKSGYDLLGRLINQELKIKEEVKRDE</sequence>
<gene>
    <name evidence="2" type="ORF">FM121_03620</name>
</gene>
<dbReference type="Proteomes" id="UP000195918">
    <property type="component" value="Unassembled WGS sequence"/>
</dbReference>
<dbReference type="OrthoDB" id="388542at2"/>
<dbReference type="Gene3D" id="3.40.50.1110">
    <property type="entry name" value="SGNH hydrolase"/>
    <property type="match status" value="1"/>
</dbReference>
<dbReference type="InterPro" id="IPR013830">
    <property type="entry name" value="SGNH_hydro"/>
</dbReference>
<accession>A0A1X6WLE4</accession>
<name>A0A1X6WLE4_9ENTE</name>
<dbReference type="EC" id="3.1.1.2" evidence="2"/>
<dbReference type="PANTHER" id="PTHR14209:SF19">
    <property type="entry name" value="ISOAMYL ACETATE-HYDROLYZING ESTERASE 1 HOMOLOG"/>
    <property type="match status" value="1"/>
</dbReference>
<dbReference type="Pfam" id="PF13472">
    <property type="entry name" value="Lipase_GDSL_2"/>
    <property type="match status" value="1"/>
</dbReference>
<reference evidence="3" key="1">
    <citation type="submission" date="2017-02" db="EMBL/GenBank/DDBJ databases">
        <authorList>
            <person name="Dridi B."/>
        </authorList>
    </citation>
    <scope>NUCLEOTIDE SEQUENCE [LARGE SCALE GENOMIC DNA]</scope>
    <source>
        <strain evidence="3">bH819</strain>
    </source>
</reference>
<protein>
    <submittedName>
        <fullName evidence="2">Arylesterase</fullName>
        <ecNumber evidence="2">3.1.1.2</ecNumber>
    </submittedName>
</protein>
<dbReference type="PANTHER" id="PTHR14209">
    <property type="entry name" value="ISOAMYL ACETATE-HYDROLYZING ESTERASE 1"/>
    <property type="match status" value="1"/>
</dbReference>